<dbReference type="Proteomes" id="UP000198757">
    <property type="component" value="Unassembled WGS sequence"/>
</dbReference>
<dbReference type="EMBL" id="FMZO01000001">
    <property type="protein sequence ID" value="SDC16182.1"/>
    <property type="molecule type" value="Genomic_DNA"/>
</dbReference>
<dbReference type="RefSeq" id="WP_090388418.1">
    <property type="nucleotide sequence ID" value="NZ_FMZO01000001.1"/>
</dbReference>
<evidence type="ECO:0000313" key="2">
    <source>
        <dbReference type="Proteomes" id="UP000198757"/>
    </source>
</evidence>
<organism evidence="1 2">
    <name type="scientific">Niabella drilacis (strain DSM 25811 / CCM 8410 / CCUG 62505 / LMG 26954 / E90)</name>
    <dbReference type="NCBI Taxonomy" id="1285928"/>
    <lineage>
        <taxon>Bacteria</taxon>
        <taxon>Pseudomonadati</taxon>
        <taxon>Bacteroidota</taxon>
        <taxon>Chitinophagia</taxon>
        <taxon>Chitinophagales</taxon>
        <taxon>Chitinophagaceae</taxon>
        <taxon>Niabella</taxon>
    </lineage>
</organism>
<evidence type="ECO:0000313" key="1">
    <source>
        <dbReference type="EMBL" id="SDC16182.1"/>
    </source>
</evidence>
<dbReference type="AlphaFoldDB" id="A0A1G6JBB9"/>
<name>A0A1G6JBB9_NIADE</name>
<accession>A0A1G6JBB9</accession>
<protein>
    <submittedName>
        <fullName evidence="1">Uncharacterized protein</fullName>
    </submittedName>
</protein>
<dbReference type="OrthoDB" id="663319at2"/>
<sequence>MKTKLPKDPFDTACWSRGGITDPRQILAEVFNCSDIETLRTEIKQIVSYAQVDKLYKDHSPCDVLLDMKMVRSVLKAAHALKDEKISPVAVSANDIFDKSYYCSPHSKSGLWSDFPRCLSRDEFCNPYRVLKKFFKKQSLSKWVQDWEAMTECALSRHSCDTDLGSLQFYMRLVKLVEAAYLIDVREVTHIGRRLKNRFADQ</sequence>
<keyword evidence="2" id="KW-1185">Reference proteome</keyword>
<gene>
    <name evidence="1" type="ORF">SAMN04487894_101487</name>
</gene>
<dbReference type="STRING" id="1285928.SAMN04487894_101487"/>
<proteinExistence type="predicted"/>
<reference evidence="2" key="1">
    <citation type="submission" date="2016-10" db="EMBL/GenBank/DDBJ databases">
        <authorList>
            <person name="Varghese N."/>
            <person name="Submissions S."/>
        </authorList>
    </citation>
    <scope>NUCLEOTIDE SEQUENCE [LARGE SCALE GENOMIC DNA]</scope>
    <source>
        <strain evidence="2">DSM 25811 / CCM 8410 / LMG 26954 / E90</strain>
    </source>
</reference>